<organism evidence="1 2">
    <name type="scientific">Gracilibacillus pellucidus</name>
    <dbReference type="NCBI Taxonomy" id="3095368"/>
    <lineage>
        <taxon>Bacteria</taxon>
        <taxon>Bacillati</taxon>
        <taxon>Bacillota</taxon>
        <taxon>Bacilli</taxon>
        <taxon>Bacillales</taxon>
        <taxon>Bacillaceae</taxon>
        <taxon>Gracilibacillus</taxon>
    </lineage>
</organism>
<evidence type="ECO:0000313" key="1">
    <source>
        <dbReference type="EMBL" id="MDX8045244.1"/>
    </source>
</evidence>
<dbReference type="Proteomes" id="UP001277972">
    <property type="component" value="Unassembled WGS sequence"/>
</dbReference>
<comment type="caution">
    <text evidence="1">The sequence shown here is derived from an EMBL/GenBank/DDBJ whole genome shotgun (WGS) entry which is preliminary data.</text>
</comment>
<sequence>MQTIIFDVDDTLYDQLLPFQKTVHLLIDASFPEAEMGAFYKTSRKYSDEVFEKHMNGEITGLELQTYRIMKACEDYQIKLSYEDAVRFQEVYLQEQRKIQLFHPMKHLLEQLAKQNIRLAVLTNGELNHQMMKVEQLGLTNWIPAEHIFVSGDVGCSKPDIQVFEHLENKLNLEKEQTLYIGDSYHHDVIGAKNAGWQVAWLNHRNRELPEHRLKPDYIAEKPDDILSIVNEWCHSLRKI</sequence>
<gene>
    <name evidence="1" type="ORF">SH601_04510</name>
</gene>
<keyword evidence="1" id="KW-0378">Hydrolase</keyword>
<protein>
    <submittedName>
        <fullName evidence="1">HAD family hydrolase</fullName>
        <ecNumber evidence="1">3.1.3.-</ecNumber>
    </submittedName>
</protein>
<proteinExistence type="predicted"/>
<evidence type="ECO:0000313" key="2">
    <source>
        <dbReference type="Proteomes" id="UP001277972"/>
    </source>
</evidence>
<dbReference type="EMBL" id="JAWZSR010000002">
    <property type="protein sequence ID" value="MDX8045244.1"/>
    <property type="molecule type" value="Genomic_DNA"/>
</dbReference>
<accession>A0ACC6M2U4</accession>
<keyword evidence="2" id="KW-1185">Reference proteome</keyword>
<dbReference type="EC" id="3.1.3.-" evidence="1"/>
<name>A0ACC6M2U4_9BACI</name>
<reference evidence="1" key="1">
    <citation type="submission" date="2023-11" db="EMBL/GenBank/DDBJ databases">
        <title>Gracilibacillus pellucida a moderately halophilic bacterium isolated from saline soil in Xinjiang province.</title>
        <authorList>
            <person name="Zhang Z."/>
            <person name="Tan F."/>
            <person name="Wang Y."/>
            <person name="Xia M."/>
        </authorList>
    </citation>
    <scope>NUCLEOTIDE SEQUENCE</scope>
    <source>
        <strain evidence="1">S3-1-1</strain>
    </source>
</reference>